<dbReference type="GO" id="GO:0009103">
    <property type="term" value="P:lipopolysaccharide biosynthetic process"/>
    <property type="evidence" value="ECO:0007669"/>
    <property type="project" value="TreeGrafter"/>
</dbReference>
<dbReference type="EMBL" id="CABVJG010000003">
    <property type="protein sequence ID" value="VVP89369.1"/>
    <property type="molecule type" value="Genomic_DNA"/>
</dbReference>
<dbReference type="InterPro" id="IPR002656">
    <property type="entry name" value="Acyl_transf_3_dom"/>
</dbReference>
<feature type="transmembrane region" description="Helical" evidence="1">
    <location>
        <begin position="15"/>
        <end position="34"/>
    </location>
</feature>
<feature type="transmembrane region" description="Helical" evidence="1">
    <location>
        <begin position="135"/>
        <end position="157"/>
    </location>
</feature>
<dbReference type="Pfam" id="PF01757">
    <property type="entry name" value="Acyl_transf_3"/>
    <property type="match status" value="1"/>
</dbReference>
<feature type="transmembrane region" description="Helical" evidence="1">
    <location>
        <begin position="164"/>
        <end position="183"/>
    </location>
</feature>
<accession>A0A5E7SSP9</accession>
<evidence type="ECO:0000256" key="1">
    <source>
        <dbReference type="SAM" id="Phobius"/>
    </source>
</evidence>
<gene>
    <name evidence="3" type="ORF">PS925_01235</name>
</gene>
<feature type="transmembrane region" description="Helical" evidence="1">
    <location>
        <begin position="388"/>
        <end position="409"/>
    </location>
</feature>
<protein>
    <recommendedName>
        <fullName evidence="2">Acyltransferase 3 domain-containing protein</fullName>
    </recommendedName>
</protein>
<keyword evidence="1" id="KW-1133">Transmembrane helix</keyword>
<feature type="transmembrane region" description="Helical" evidence="1">
    <location>
        <begin position="203"/>
        <end position="219"/>
    </location>
</feature>
<feature type="transmembrane region" description="Helical" evidence="1">
    <location>
        <begin position="105"/>
        <end position="123"/>
    </location>
</feature>
<feature type="transmembrane region" description="Helical" evidence="1">
    <location>
        <begin position="80"/>
        <end position="98"/>
    </location>
</feature>
<feature type="domain" description="Acyltransferase 3" evidence="2">
    <location>
        <begin position="9"/>
        <end position="355"/>
    </location>
</feature>
<feature type="transmembrane region" description="Helical" evidence="1">
    <location>
        <begin position="304"/>
        <end position="326"/>
    </location>
</feature>
<feature type="transmembrane region" description="Helical" evidence="1">
    <location>
        <begin position="271"/>
        <end position="292"/>
    </location>
</feature>
<evidence type="ECO:0000313" key="3">
    <source>
        <dbReference type="EMBL" id="VVP89369.1"/>
    </source>
</evidence>
<name>A0A5E7SSP9_PSEFL</name>
<dbReference type="PANTHER" id="PTHR23028">
    <property type="entry name" value="ACETYLTRANSFERASE"/>
    <property type="match status" value="1"/>
</dbReference>
<dbReference type="InterPro" id="IPR050879">
    <property type="entry name" value="Acyltransferase_3"/>
</dbReference>
<reference evidence="3 4" key="1">
    <citation type="submission" date="2019-09" db="EMBL/GenBank/DDBJ databases">
        <authorList>
            <person name="Chandra G."/>
            <person name="Truman W A."/>
        </authorList>
    </citation>
    <scope>NUCLEOTIDE SEQUENCE [LARGE SCALE GENOMIC DNA]</scope>
    <source>
        <strain evidence="3">PS925</strain>
    </source>
</reference>
<organism evidence="3 4">
    <name type="scientific">Pseudomonas fluorescens</name>
    <dbReference type="NCBI Taxonomy" id="294"/>
    <lineage>
        <taxon>Bacteria</taxon>
        <taxon>Pseudomonadati</taxon>
        <taxon>Pseudomonadota</taxon>
        <taxon>Gammaproteobacteria</taxon>
        <taxon>Pseudomonadales</taxon>
        <taxon>Pseudomonadaceae</taxon>
        <taxon>Pseudomonas</taxon>
    </lineage>
</organism>
<dbReference type="PANTHER" id="PTHR23028:SF53">
    <property type="entry name" value="ACYL_TRANSF_3 DOMAIN-CONTAINING PROTEIN"/>
    <property type="match status" value="1"/>
</dbReference>
<keyword evidence="1" id="KW-0812">Transmembrane</keyword>
<dbReference type="GO" id="GO:0016020">
    <property type="term" value="C:membrane"/>
    <property type="evidence" value="ECO:0007669"/>
    <property type="project" value="TreeGrafter"/>
</dbReference>
<feature type="transmembrane region" description="Helical" evidence="1">
    <location>
        <begin position="41"/>
        <end position="60"/>
    </location>
</feature>
<keyword evidence="1" id="KW-0472">Membrane</keyword>
<evidence type="ECO:0000313" key="4">
    <source>
        <dbReference type="Proteomes" id="UP000412311"/>
    </source>
</evidence>
<evidence type="ECO:0000259" key="2">
    <source>
        <dbReference type="Pfam" id="PF01757"/>
    </source>
</evidence>
<sequence length="556" mass="60504">MHATVKLDALTSLRFFAAAMIVLGHTHGAFGSLGLATTLSLAQGVSFFFVLSGFILAYNYPTLATRQETAHFFKARIARIWPAHIAAIILLYLLTSGWNLGGLTYLQAIFTALANLFLIQSLIPLRDVFLTFNGVAWSISTEMFFYFSFPLLISSFIPGWKVKLIFLSTVAALFFGFAIAWNVPADDAAPSVSLMGLFYVNPFVRIIEFFAGVLACGVYQKIHSRTKNQSGLLFSAAELLVVVLAVFAMWITPKLTTIFAMHGAIGSAVNYYLIKSGSFLFFAALIVVFALGKGVFSKALSAPFLVLLGEISFSLYLVHMTIFQWYMANSLYFSHLPLLVQTAGYWAIALSMAFLLHKAVENPCRKLILSVNKTTIPKALSTAYNVRASAYLAAAGALILALNVLPAAFAPKGCQSDECTYLVKNHALTSSPEFGENLRLVAAKSVKTSSGGDNIELAFELIKPLPKGYILAVHLLDKNAEILDKSDTALSKSEKLRPGDQWTEVVTLTAGLSKPSPQMLGLAVYLDPASPIAVHSKVSDYNGRRALLQLSNIQSN</sequence>
<dbReference type="RefSeq" id="WP_150793036.1">
    <property type="nucleotide sequence ID" value="NZ_CABVJG010000003.1"/>
</dbReference>
<dbReference type="Proteomes" id="UP000412311">
    <property type="component" value="Unassembled WGS sequence"/>
</dbReference>
<feature type="transmembrane region" description="Helical" evidence="1">
    <location>
        <begin position="338"/>
        <end position="356"/>
    </location>
</feature>
<dbReference type="GO" id="GO:0016747">
    <property type="term" value="F:acyltransferase activity, transferring groups other than amino-acyl groups"/>
    <property type="evidence" value="ECO:0007669"/>
    <property type="project" value="InterPro"/>
</dbReference>
<dbReference type="AlphaFoldDB" id="A0A5E7SSP9"/>
<feature type="transmembrane region" description="Helical" evidence="1">
    <location>
        <begin position="231"/>
        <end position="251"/>
    </location>
</feature>
<proteinExistence type="predicted"/>